<dbReference type="SMART" id="SM00382">
    <property type="entry name" value="AAA"/>
    <property type="match status" value="1"/>
</dbReference>
<dbReference type="PROSITE" id="PS00211">
    <property type="entry name" value="ABC_TRANSPORTER_1"/>
    <property type="match status" value="1"/>
</dbReference>
<evidence type="ECO:0000256" key="1">
    <source>
        <dbReference type="ARBA" id="ARBA00004202"/>
    </source>
</evidence>
<keyword evidence="7" id="KW-0472">Membrane</keyword>
<feature type="region of interest" description="Disordered" evidence="9">
    <location>
        <begin position="303"/>
        <end position="338"/>
    </location>
</feature>
<reference evidence="11 12" key="1">
    <citation type="submission" date="2020-04" db="EMBL/GenBank/DDBJ databases">
        <title>Sequencing and Assembly of C. fimi.</title>
        <authorList>
            <person name="Ramsey A.R."/>
        </authorList>
    </citation>
    <scope>NUCLEOTIDE SEQUENCE [LARGE SCALE GENOMIC DNA]</scope>
    <source>
        <strain evidence="11 12">SB</strain>
    </source>
</reference>
<dbReference type="PANTHER" id="PTHR42711">
    <property type="entry name" value="ABC TRANSPORTER ATP-BINDING PROTEIN"/>
    <property type="match status" value="1"/>
</dbReference>
<dbReference type="GO" id="GO:0005524">
    <property type="term" value="F:ATP binding"/>
    <property type="evidence" value="ECO:0007669"/>
    <property type="project" value="UniProtKB-KW"/>
</dbReference>
<dbReference type="InterPro" id="IPR027417">
    <property type="entry name" value="P-loop_NTPase"/>
</dbReference>
<dbReference type="AlphaFoldDB" id="A0A7Y0QGU4"/>
<evidence type="ECO:0000259" key="10">
    <source>
        <dbReference type="PROSITE" id="PS50893"/>
    </source>
</evidence>
<keyword evidence="3" id="KW-1003">Cell membrane</keyword>
<evidence type="ECO:0000256" key="3">
    <source>
        <dbReference type="ARBA" id="ARBA00022475"/>
    </source>
</evidence>
<keyword evidence="2" id="KW-0813">Transport</keyword>
<accession>A0A7Y0QGU4</accession>
<keyword evidence="4" id="KW-0547">Nucleotide-binding</keyword>
<evidence type="ECO:0000256" key="2">
    <source>
        <dbReference type="ARBA" id="ARBA00022448"/>
    </source>
</evidence>
<dbReference type="EMBL" id="JABCJJ010000012">
    <property type="protein sequence ID" value="NMR20476.1"/>
    <property type="molecule type" value="Genomic_DNA"/>
</dbReference>
<dbReference type="FunFam" id="3.40.50.300:FF:000589">
    <property type="entry name" value="ABC transporter, ATP-binding subunit"/>
    <property type="match status" value="1"/>
</dbReference>
<comment type="caution">
    <text evidence="11">The sequence shown here is derived from an EMBL/GenBank/DDBJ whole genome shotgun (WGS) entry which is preliminary data.</text>
</comment>
<dbReference type="PANTHER" id="PTHR42711:SF16">
    <property type="entry name" value="ABC TRANSPORTER ATP-BINDING PROTEIN"/>
    <property type="match status" value="1"/>
</dbReference>
<evidence type="ECO:0000256" key="6">
    <source>
        <dbReference type="ARBA" id="ARBA00022967"/>
    </source>
</evidence>
<keyword evidence="12" id="KW-1185">Reference proteome</keyword>
<evidence type="ECO:0000256" key="9">
    <source>
        <dbReference type="SAM" id="MobiDB-lite"/>
    </source>
</evidence>
<gene>
    <name evidence="11" type="ORF">HIR71_09650</name>
</gene>
<dbReference type="InterPro" id="IPR003593">
    <property type="entry name" value="AAA+_ATPase"/>
</dbReference>
<feature type="domain" description="ABC transporter" evidence="10">
    <location>
        <begin position="5"/>
        <end position="230"/>
    </location>
</feature>
<dbReference type="InterPro" id="IPR017871">
    <property type="entry name" value="ABC_transporter-like_CS"/>
</dbReference>
<sequence length="338" mass="35738">MDPVIEIRDLRKTYGPKVAVDGVSLAVGRGEIVGVLGPNGAGKTTLVECLAGVRRADSGSVRVLGVDPQRDPAAVRARLGMQLQEATLPARLRVREALELYAAFYPRPADPAELMRLLGLTEKAGTAFGDLSGGQQQRLSIALALVGDPEIAVLDELTTGLDPQARRDTWGLIERVRDRGVTIVLVTHFMDEAERLCDRVVIVDRGRIVASGTPRGLVQGDGDRRALRMRLPSGTPAEVAAEVAALPEVHALTRVDSTGEIEVTGDGHVLPATILALSRHGVVPDDVRTLGRTLEDVFVAVTGADPSGAAPSQPPPSPHPGGPHPPSSHPTDHVEVRS</sequence>
<evidence type="ECO:0000313" key="12">
    <source>
        <dbReference type="Proteomes" id="UP000562124"/>
    </source>
</evidence>
<comment type="subcellular location">
    <subcellularLocation>
        <location evidence="1">Cell membrane</location>
        <topology evidence="1">Peripheral membrane protein</topology>
    </subcellularLocation>
</comment>
<keyword evidence="8" id="KW-0046">Antibiotic resistance</keyword>
<evidence type="ECO:0000256" key="5">
    <source>
        <dbReference type="ARBA" id="ARBA00022840"/>
    </source>
</evidence>
<keyword evidence="6" id="KW-1278">Translocase</keyword>
<dbReference type="CDD" id="cd03230">
    <property type="entry name" value="ABC_DR_subfamily_A"/>
    <property type="match status" value="1"/>
</dbReference>
<evidence type="ECO:0000256" key="4">
    <source>
        <dbReference type="ARBA" id="ARBA00022741"/>
    </source>
</evidence>
<dbReference type="SUPFAM" id="SSF52540">
    <property type="entry name" value="P-loop containing nucleoside triphosphate hydrolases"/>
    <property type="match status" value="1"/>
</dbReference>
<evidence type="ECO:0000313" key="11">
    <source>
        <dbReference type="EMBL" id="NMR20476.1"/>
    </source>
</evidence>
<evidence type="ECO:0000256" key="7">
    <source>
        <dbReference type="ARBA" id="ARBA00023136"/>
    </source>
</evidence>
<name>A0A7Y0QGU4_CELFI</name>
<dbReference type="GO" id="GO:0005886">
    <property type="term" value="C:plasma membrane"/>
    <property type="evidence" value="ECO:0007669"/>
    <property type="project" value="UniProtKB-SubCell"/>
</dbReference>
<organism evidence="11 12">
    <name type="scientific">Cellulomonas fimi</name>
    <dbReference type="NCBI Taxonomy" id="1708"/>
    <lineage>
        <taxon>Bacteria</taxon>
        <taxon>Bacillati</taxon>
        <taxon>Actinomycetota</taxon>
        <taxon>Actinomycetes</taxon>
        <taxon>Micrococcales</taxon>
        <taxon>Cellulomonadaceae</taxon>
        <taxon>Cellulomonas</taxon>
    </lineage>
</organism>
<evidence type="ECO:0000256" key="8">
    <source>
        <dbReference type="ARBA" id="ARBA00023251"/>
    </source>
</evidence>
<dbReference type="RefSeq" id="WP_169324844.1">
    <property type="nucleotide sequence ID" value="NZ_JABCJJ010000012.1"/>
</dbReference>
<feature type="compositionally biased region" description="Pro residues" evidence="9">
    <location>
        <begin position="312"/>
        <end position="328"/>
    </location>
</feature>
<dbReference type="InterPro" id="IPR003439">
    <property type="entry name" value="ABC_transporter-like_ATP-bd"/>
</dbReference>
<dbReference type="InterPro" id="IPR050763">
    <property type="entry name" value="ABC_transporter_ATP-binding"/>
</dbReference>
<dbReference type="Proteomes" id="UP000562124">
    <property type="component" value="Unassembled WGS sequence"/>
</dbReference>
<dbReference type="GO" id="GO:0046677">
    <property type="term" value="P:response to antibiotic"/>
    <property type="evidence" value="ECO:0007669"/>
    <property type="project" value="UniProtKB-KW"/>
</dbReference>
<dbReference type="Gene3D" id="3.40.50.300">
    <property type="entry name" value="P-loop containing nucleotide triphosphate hydrolases"/>
    <property type="match status" value="1"/>
</dbReference>
<dbReference type="PROSITE" id="PS50893">
    <property type="entry name" value="ABC_TRANSPORTER_2"/>
    <property type="match status" value="1"/>
</dbReference>
<keyword evidence="5 11" id="KW-0067">ATP-binding</keyword>
<proteinExistence type="predicted"/>
<protein>
    <submittedName>
        <fullName evidence="11">ABC transporter ATP-binding protein</fullName>
    </submittedName>
</protein>
<dbReference type="GO" id="GO:0016887">
    <property type="term" value="F:ATP hydrolysis activity"/>
    <property type="evidence" value="ECO:0007669"/>
    <property type="project" value="InterPro"/>
</dbReference>
<dbReference type="Pfam" id="PF00005">
    <property type="entry name" value="ABC_tran"/>
    <property type="match status" value="1"/>
</dbReference>